<dbReference type="RefSeq" id="WP_068804514.1">
    <property type="nucleotide sequence ID" value="NZ_MBFM01000002.1"/>
</dbReference>
<dbReference type="SMART" id="SM00116">
    <property type="entry name" value="CBS"/>
    <property type="match status" value="2"/>
</dbReference>
<dbReference type="InterPro" id="IPR044729">
    <property type="entry name" value="CBS_bac"/>
</dbReference>
<dbReference type="PROSITE" id="PS51371">
    <property type="entry name" value="CBS"/>
    <property type="match status" value="2"/>
</dbReference>
<sequence>MLKSLLVKDHMVGDQLAFRPETDVLQAVHLLLKHRLSGAPVADSEGRLIGFLSEKDCLKVALSSTYFDGQAGTVAEHMTREVVTLSGESSMIEAIQLFITRAYRCLPVVEGERLVGQLSRHDMLKALETLRRR</sequence>
<proteinExistence type="predicted"/>
<comment type="caution">
    <text evidence="4">The sequence shown here is derived from an EMBL/GenBank/DDBJ whole genome shotgun (WGS) entry which is preliminary data.</text>
</comment>
<dbReference type="InterPro" id="IPR051257">
    <property type="entry name" value="Diverse_CBS-Domain"/>
</dbReference>
<dbReference type="CDD" id="cd04629">
    <property type="entry name" value="CBS_pair_bac"/>
    <property type="match status" value="1"/>
</dbReference>
<dbReference type="InterPro" id="IPR000644">
    <property type="entry name" value="CBS_dom"/>
</dbReference>
<dbReference type="AlphaFoldDB" id="A0A7X7LVB7"/>
<dbReference type="OrthoDB" id="9790355at2"/>
<name>A0A7X7LVB7_9RHOO</name>
<keyword evidence="1 2" id="KW-0129">CBS domain</keyword>
<reference evidence="4 5" key="1">
    <citation type="journal article" date="2020" name="Biotechnol. Biofuels">
        <title>New insights from the biogas microbiome by comprehensive genome-resolved metagenomics of nearly 1600 species originating from multiple anaerobic digesters.</title>
        <authorList>
            <person name="Campanaro S."/>
            <person name="Treu L."/>
            <person name="Rodriguez-R L.M."/>
            <person name="Kovalovszki A."/>
            <person name="Ziels R.M."/>
            <person name="Maus I."/>
            <person name="Zhu X."/>
            <person name="Kougias P.G."/>
            <person name="Basile A."/>
            <person name="Luo G."/>
            <person name="Schluter A."/>
            <person name="Konstantinidis K.T."/>
            <person name="Angelidaki I."/>
        </authorList>
    </citation>
    <scope>NUCLEOTIDE SEQUENCE [LARGE SCALE GENOMIC DNA]</scope>
    <source>
        <strain evidence="4">AS06rmzACSIP_256</strain>
    </source>
</reference>
<gene>
    <name evidence="4" type="ORF">GX576_05660</name>
</gene>
<dbReference type="Gene3D" id="3.10.580.10">
    <property type="entry name" value="CBS-domain"/>
    <property type="match status" value="1"/>
</dbReference>
<feature type="domain" description="CBS" evidence="3">
    <location>
        <begin position="78"/>
        <end position="133"/>
    </location>
</feature>
<dbReference type="EMBL" id="JAAYYV010000148">
    <property type="protein sequence ID" value="NLF53874.1"/>
    <property type="molecule type" value="Genomic_DNA"/>
</dbReference>
<organism evidence="4 5">
    <name type="scientific">Thauera phenolivorans</name>
    <dbReference type="NCBI Taxonomy" id="1792543"/>
    <lineage>
        <taxon>Bacteria</taxon>
        <taxon>Pseudomonadati</taxon>
        <taxon>Pseudomonadota</taxon>
        <taxon>Betaproteobacteria</taxon>
        <taxon>Rhodocyclales</taxon>
        <taxon>Zoogloeaceae</taxon>
        <taxon>Thauera</taxon>
    </lineage>
</organism>
<dbReference type="PANTHER" id="PTHR43080">
    <property type="entry name" value="CBS DOMAIN-CONTAINING PROTEIN CBSX3, MITOCHONDRIAL"/>
    <property type="match status" value="1"/>
</dbReference>
<accession>A0A7X7LVB7</accession>
<dbReference type="Proteomes" id="UP000536534">
    <property type="component" value="Unassembled WGS sequence"/>
</dbReference>
<protein>
    <submittedName>
        <fullName evidence="4">CBS domain-containing protein</fullName>
    </submittedName>
</protein>
<evidence type="ECO:0000256" key="1">
    <source>
        <dbReference type="ARBA" id="ARBA00023122"/>
    </source>
</evidence>
<evidence type="ECO:0000313" key="5">
    <source>
        <dbReference type="Proteomes" id="UP000536534"/>
    </source>
</evidence>
<dbReference type="PANTHER" id="PTHR43080:SF26">
    <property type="entry name" value="REGULATORY PROTEIN"/>
    <property type="match status" value="1"/>
</dbReference>
<evidence type="ECO:0000259" key="3">
    <source>
        <dbReference type="PROSITE" id="PS51371"/>
    </source>
</evidence>
<evidence type="ECO:0000313" key="4">
    <source>
        <dbReference type="EMBL" id="NLF53874.1"/>
    </source>
</evidence>
<dbReference type="InterPro" id="IPR046342">
    <property type="entry name" value="CBS_dom_sf"/>
</dbReference>
<evidence type="ECO:0000256" key="2">
    <source>
        <dbReference type="PROSITE-ProRule" id="PRU00703"/>
    </source>
</evidence>
<feature type="domain" description="CBS" evidence="3">
    <location>
        <begin position="11"/>
        <end position="67"/>
    </location>
</feature>
<dbReference type="Pfam" id="PF00571">
    <property type="entry name" value="CBS"/>
    <property type="match status" value="2"/>
</dbReference>
<dbReference type="SUPFAM" id="SSF54631">
    <property type="entry name" value="CBS-domain pair"/>
    <property type="match status" value="1"/>
</dbReference>